<accession>A0A6J5NWK4</accession>
<name>A0A6J5NWK4_9CAUD</name>
<evidence type="ECO:0000313" key="2">
    <source>
        <dbReference type="EMBL" id="CAB4163397.1"/>
    </source>
</evidence>
<keyword evidence="1" id="KW-1133">Transmembrane helix</keyword>
<organism evidence="2">
    <name type="scientific">uncultured Caudovirales phage</name>
    <dbReference type="NCBI Taxonomy" id="2100421"/>
    <lineage>
        <taxon>Viruses</taxon>
        <taxon>Duplodnaviria</taxon>
        <taxon>Heunggongvirae</taxon>
        <taxon>Uroviricota</taxon>
        <taxon>Caudoviricetes</taxon>
        <taxon>Peduoviridae</taxon>
        <taxon>Maltschvirus</taxon>
        <taxon>Maltschvirus maltsch</taxon>
    </lineage>
</organism>
<protein>
    <recommendedName>
        <fullName evidence="3">Holin</fullName>
    </recommendedName>
</protein>
<evidence type="ECO:0000256" key="1">
    <source>
        <dbReference type="SAM" id="Phobius"/>
    </source>
</evidence>
<keyword evidence="1" id="KW-0472">Membrane</keyword>
<sequence>MNQIKPMAASWARSFLAAAVAVYMAGVTDPKAIASAGLAAVLPVILRWLNPNDSSFGVKGK</sequence>
<feature type="transmembrane region" description="Helical" evidence="1">
    <location>
        <begin position="7"/>
        <end position="26"/>
    </location>
</feature>
<feature type="transmembrane region" description="Helical" evidence="1">
    <location>
        <begin position="32"/>
        <end position="49"/>
    </location>
</feature>
<dbReference type="EMBL" id="LR796754">
    <property type="protein sequence ID" value="CAB4163397.1"/>
    <property type="molecule type" value="Genomic_DNA"/>
</dbReference>
<proteinExistence type="predicted"/>
<keyword evidence="1" id="KW-0812">Transmembrane</keyword>
<reference evidence="2" key="1">
    <citation type="submission" date="2020-04" db="EMBL/GenBank/DDBJ databases">
        <authorList>
            <person name="Chiriac C."/>
            <person name="Salcher M."/>
            <person name="Ghai R."/>
            <person name="Kavagutti S V."/>
        </authorList>
    </citation>
    <scope>NUCLEOTIDE SEQUENCE</scope>
</reference>
<gene>
    <name evidence="2" type="ORF">UFOVP796_14</name>
</gene>
<evidence type="ECO:0008006" key="3">
    <source>
        <dbReference type="Google" id="ProtNLM"/>
    </source>
</evidence>